<dbReference type="InterPro" id="IPR050765">
    <property type="entry name" value="Riboflavin_Biosynth_HTPR"/>
</dbReference>
<dbReference type="PATRIC" id="fig|408015.6.peg.4717"/>
<dbReference type="InterPro" id="IPR002734">
    <property type="entry name" value="RibDG_C"/>
</dbReference>
<dbReference type="PANTHER" id="PTHR38011">
    <property type="entry name" value="DIHYDROFOLATE REDUCTASE FAMILY PROTEIN (AFU_ORTHOLOGUE AFUA_8G06820)"/>
    <property type="match status" value="1"/>
</dbReference>
<dbReference type="KEGG" id="sxi:SXIM_46600"/>
<evidence type="ECO:0000313" key="6">
    <source>
        <dbReference type="Proteomes" id="UP000034034"/>
    </source>
</evidence>
<dbReference type="HOGENOM" id="CLU_036590_7_2_11"/>
<evidence type="ECO:0000256" key="2">
    <source>
        <dbReference type="ARBA" id="ARBA00022857"/>
    </source>
</evidence>
<gene>
    <name evidence="5" type="ORF">SXIM_46600</name>
</gene>
<dbReference type="InterPro" id="IPR024072">
    <property type="entry name" value="DHFR-like_dom_sf"/>
</dbReference>
<dbReference type="AlphaFoldDB" id="A0A0F7G0V0"/>
<keyword evidence="6" id="KW-1185">Reference proteome</keyword>
<dbReference type="GO" id="GO:0008703">
    <property type="term" value="F:5-amino-6-(5-phosphoribosylamino)uracil reductase activity"/>
    <property type="evidence" value="ECO:0007669"/>
    <property type="project" value="InterPro"/>
</dbReference>
<dbReference type="EMBL" id="CP009922">
    <property type="protein sequence ID" value="AKG46044.1"/>
    <property type="molecule type" value="Genomic_DNA"/>
</dbReference>
<accession>A0A0F7G0V0</accession>
<dbReference type="Proteomes" id="UP000034034">
    <property type="component" value="Chromosome"/>
</dbReference>
<dbReference type="RefSeq" id="WP_046725857.1">
    <property type="nucleotide sequence ID" value="NZ_CP009922.3"/>
</dbReference>
<dbReference type="STRING" id="408015.SXIM_46600"/>
<comment type="pathway">
    <text evidence="1">Cofactor biosynthesis; riboflavin biosynthesis.</text>
</comment>
<evidence type="ECO:0000256" key="3">
    <source>
        <dbReference type="ARBA" id="ARBA00023002"/>
    </source>
</evidence>
<keyword evidence="3" id="KW-0560">Oxidoreductase</keyword>
<proteinExistence type="predicted"/>
<dbReference type="PANTHER" id="PTHR38011:SF7">
    <property type="entry name" value="2,5-DIAMINO-6-RIBOSYLAMINO-4(3H)-PYRIMIDINONE 5'-PHOSPHATE REDUCTASE"/>
    <property type="match status" value="1"/>
</dbReference>
<evidence type="ECO:0000256" key="1">
    <source>
        <dbReference type="ARBA" id="ARBA00005104"/>
    </source>
</evidence>
<protein>
    <submittedName>
        <fullName evidence="5">Diaminohydroxyphosphoribosylaminopyrimidine reductase</fullName>
    </submittedName>
</protein>
<dbReference type="SUPFAM" id="SSF53597">
    <property type="entry name" value="Dihydrofolate reductase-like"/>
    <property type="match status" value="1"/>
</dbReference>
<evidence type="ECO:0000313" key="5">
    <source>
        <dbReference type="EMBL" id="AKG46044.1"/>
    </source>
</evidence>
<organism evidence="5 6">
    <name type="scientific">Streptomyces xiamenensis</name>
    <dbReference type="NCBI Taxonomy" id="408015"/>
    <lineage>
        <taxon>Bacteria</taxon>
        <taxon>Bacillati</taxon>
        <taxon>Actinomycetota</taxon>
        <taxon>Actinomycetes</taxon>
        <taxon>Kitasatosporales</taxon>
        <taxon>Streptomycetaceae</taxon>
        <taxon>Streptomyces</taxon>
    </lineage>
</organism>
<name>A0A0F7G0V0_9ACTN</name>
<dbReference type="Gene3D" id="3.40.430.10">
    <property type="entry name" value="Dihydrofolate Reductase, subunit A"/>
    <property type="match status" value="1"/>
</dbReference>
<reference evidence="5" key="1">
    <citation type="submission" date="2019-08" db="EMBL/GenBank/DDBJ databases">
        <title>Complete genome sequence of a mangrove-derived Streptomyces xiamenensis.</title>
        <authorList>
            <person name="Xu J."/>
        </authorList>
    </citation>
    <scope>NUCLEOTIDE SEQUENCE</scope>
    <source>
        <strain evidence="5">318</strain>
    </source>
</reference>
<dbReference type="GO" id="GO:0009231">
    <property type="term" value="P:riboflavin biosynthetic process"/>
    <property type="evidence" value="ECO:0007669"/>
    <property type="project" value="InterPro"/>
</dbReference>
<feature type="domain" description="Bacterial bifunctional deaminase-reductase C-terminal" evidence="4">
    <location>
        <begin position="41"/>
        <end position="243"/>
    </location>
</feature>
<keyword evidence="2" id="KW-0521">NADP</keyword>
<evidence type="ECO:0000259" key="4">
    <source>
        <dbReference type="Pfam" id="PF01872"/>
    </source>
</evidence>
<dbReference type="Pfam" id="PF01872">
    <property type="entry name" value="RibD_C"/>
    <property type="match status" value="1"/>
</dbReference>
<sequence>MRRLLPPALDVPDDALDRPWEPAELAGVYAYPQEHLHGQGWLRANMVTSVDGAAHHGGRSQPLSHPADMRIFGVLRALADVVIVGAETVRQERYRPARERAEFAARRAEAGQTPVAAIAVVSASLHLDFSLPLFTEPVVPTMLITGPAAPRHGLDAARAAGAEVITVGEGAEVDPLRVKAELVRRGYTRLLTEGGPRLLGAFAEAGALDELCLTTSPRYAVGTAGRVMSGPGIEVPRELELTSLLEESGFLFGRYRRV</sequence>